<dbReference type="RefSeq" id="WP_089846884.1">
    <property type="nucleotide sequence ID" value="NZ_FNEJ01000008.1"/>
</dbReference>
<dbReference type="OrthoDB" id="7522752at2"/>
<keyword evidence="4" id="KW-1185">Reference proteome</keyword>
<evidence type="ECO:0000313" key="3">
    <source>
        <dbReference type="EMBL" id="SDI69175.1"/>
    </source>
</evidence>
<evidence type="ECO:0000259" key="2">
    <source>
        <dbReference type="PROSITE" id="PS50234"/>
    </source>
</evidence>
<reference evidence="3 4" key="1">
    <citation type="submission" date="2016-10" db="EMBL/GenBank/DDBJ databases">
        <authorList>
            <person name="de Groot N.N."/>
        </authorList>
    </citation>
    <scope>NUCLEOTIDE SEQUENCE [LARGE SCALE GENOMIC DNA]</scope>
    <source>
        <strain evidence="3 4">DSM 26424</strain>
    </source>
</reference>
<evidence type="ECO:0000313" key="4">
    <source>
        <dbReference type="Proteomes" id="UP000199093"/>
    </source>
</evidence>
<dbReference type="Pfam" id="PF13400">
    <property type="entry name" value="Tad"/>
    <property type="match status" value="1"/>
</dbReference>
<feature type="transmembrane region" description="Helical" evidence="1">
    <location>
        <begin position="35"/>
        <end position="59"/>
    </location>
</feature>
<evidence type="ECO:0000256" key="1">
    <source>
        <dbReference type="SAM" id="Phobius"/>
    </source>
</evidence>
<gene>
    <name evidence="3" type="ORF">SAMN04487993_1008153</name>
</gene>
<dbReference type="PROSITE" id="PS50234">
    <property type="entry name" value="VWFA"/>
    <property type="match status" value="1"/>
</dbReference>
<dbReference type="InterPro" id="IPR002035">
    <property type="entry name" value="VWF_A"/>
</dbReference>
<dbReference type="EMBL" id="FNEJ01000008">
    <property type="protein sequence ID" value="SDI69175.1"/>
    <property type="molecule type" value="Genomic_DNA"/>
</dbReference>
<protein>
    <submittedName>
        <fullName evidence="3">Flp pilus assembly protein TadG</fullName>
    </submittedName>
</protein>
<dbReference type="STRING" id="555512.SAMN04487993_1008153"/>
<sequence>MKTQSDFGDACPRTETAASALLSYLRRWRRDESGFVSILVVAVIMVMLVFGGIGIDMMYAELQRTKLQNTLDRAVLAATDLDQSLDPEAVVTDYMERMALGDALVSVDVDDGLNYRTVTAEGRMTATSNVLRLLGVDTLQVDALAQATERFNKVEISLVVDISGSMDDGDKLEELQAAAKDFVDTLLDEGNEDLVSISLVPYSEHVNAGPEILSYMNVNWRHGYSHCIEMPNSAFASTTLDYTTRFDQMQHFQWNYNGANSRSDTICPRYDYERITAFSQNRTALKAQIDQLQPRAGTSIFMGMKWGTALLDPSAQRIASGMIAKGKVDQVFEGRPVAYDDEEVLKTVVLMTDGQHDRSYRIRSGYYDSDSEYAHWDRYNLWYYLQNYVRSSSWGNFYYQRYDSTLGDSLLDDICDAAKRKGILIWTIGFEVTDHGANVMRNCASSPSHFFRVEGVEISEAFSTIAHTLNQLRLTQ</sequence>
<dbReference type="InterPro" id="IPR028087">
    <property type="entry name" value="Tad_N"/>
</dbReference>
<proteinExistence type="predicted"/>
<dbReference type="SUPFAM" id="SSF53300">
    <property type="entry name" value="vWA-like"/>
    <property type="match status" value="1"/>
</dbReference>
<accession>A0A1G8MMZ2</accession>
<keyword evidence="1" id="KW-1133">Transmembrane helix</keyword>
<dbReference type="AlphaFoldDB" id="A0A1G8MMZ2"/>
<dbReference type="InterPro" id="IPR036465">
    <property type="entry name" value="vWFA_dom_sf"/>
</dbReference>
<feature type="domain" description="VWFA" evidence="2">
    <location>
        <begin position="155"/>
        <end position="472"/>
    </location>
</feature>
<name>A0A1G8MMZ2_9RHOB</name>
<organism evidence="3 4">
    <name type="scientific">Salipiger marinus</name>
    <dbReference type="NCBI Taxonomy" id="555512"/>
    <lineage>
        <taxon>Bacteria</taxon>
        <taxon>Pseudomonadati</taxon>
        <taxon>Pseudomonadota</taxon>
        <taxon>Alphaproteobacteria</taxon>
        <taxon>Rhodobacterales</taxon>
        <taxon>Roseobacteraceae</taxon>
        <taxon>Salipiger</taxon>
    </lineage>
</organism>
<keyword evidence="1" id="KW-0812">Transmembrane</keyword>
<dbReference type="Gene3D" id="3.40.50.410">
    <property type="entry name" value="von Willebrand factor, type A domain"/>
    <property type="match status" value="1"/>
</dbReference>
<dbReference type="Proteomes" id="UP000199093">
    <property type="component" value="Unassembled WGS sequence"/>
</dbReference>
<keyword evidence="1" id="KW-0472">Membrane</keyword>